<proteinExistence type="predicted"/>
<feature type="domain" description="PDZ" evidence="4">
    <location>
        <begin position="107"/>
        <end position="189"/>
    </location>
</feature>
<feature type="domain" description="PDZ" evidence="4">
    <location>
        <begin position="229"/>
        <end position="306"/>
    </location>
</feature>
<dbReference type="OrthoDB" id="10009200at2759"/>
<dbReference type="SMART" id="SM00228">
    <property type="entry name" value="PDZ"/>
    <property type="match status" value="2"/>
</dbReference>
<dbReference type="Pfam" id="PF00595">
    <property type="entry name" value="PDZ"/>
    <property type="match status" value="1"/>
</dbReference>
<dbReference type="InterPro" id="IPR041489">
    <property type="entry name" value="PDZ_6"/>
</dbReference>
<keyword evidence="6" id="KW-1185">Reference proteome</keyword>
<evidence type="ECO:0000256" key="3">
    <source>
        <dbReference type="ARBA" id="ARBA00022737"/>
    </source>
</evidence>
<dbReference type="InterPro" id="IPR051067">
    <property type="entry name" value="NHER"/>
</dbReference>
<protein>
    <submittedName>
        <fullName evidence="5">Na(+) H(+) exchange regulatory cofactor NHE-RF3</fullName>
    </submittedName>
</protein>
<accession>A0A3M7P6S0</accession>
<dbReference type="EMBL" id="REGN01012894">
    <property type="protein sequence ID" value="RMZ94649.1"/>
    <property type="molecule type" value="Genomic_DNA"/>
</dbReference>
<keyword evidence="2" id="KW-1003">Cell membrane</keyword>
<dbReference type="GO" id="GO:0043495">
    <property type="term" value="F:protein-membrane adaptor activity"/>
    <property type="evidence" value="ECO:0007669"/>
    <property type="project" value="TreeGrafter"/>
</dbReference>
<dbReference type="STRING" id="10195.A0A3M7P6S0"/>
<evidence type="ECO:0000313" key="6">
    <source>
        <dbReference type="Proteomes" id="UP000276133"/>
    </source>
</evidence>
<dbReference type="GO" id="GO:0005102">
    <property type="term" value="F:signaling receptor binding"/>
    <property type="evidence" value="ECO:0007669"/>
    <property type="project" value="TreeGrafter"/>
</dbReference>
<comment type="subcellular location">
    <subcellularLocation>
        <location evidence="1">Cell membrane</location>
    </subcellularLocation>
</comment>
<dbReference type="SUPFAM" id="SSF50156">
    <property type="entry name" value="PDZ domain-like"/>
    <property type="match status" value="2"/>
</dbReference>
<gene>
    <name evidence="5" type="ORF">BpHYR1_006894</name>
</gene>
<feature type="non-terminal residue" evidence="5">
    <location>
        <position position="1"/>
    </location>
</feature>
<comment type="caution">
    <text evidence="5">The sequence shown here is derived from an EMBL/GenBank/DDBJ whole genome shotgun (WGS) entry which is preliminary data.</text>
</comment>
<name>A0A3M7P6S0_BRAPC</name>
<dbReference type="PROSITE" id="PS50106">
    <property type="entry name" value="PDZ"/>
    <property type="match status" value="2"/>
</dbReference>
<evidence type="ECO:0000256" key="1">
    <source>
        <dbReference type="ARBA" id="ARBA00004236"/>
    </source>
</evidence>
<organism evidence="5 6">
    <name type="scientific">Brachionus plicatilis</name>
    <name type="common">Marine rotifer</name>
    <name type="synonym">Brachionus muelleri</name>
    <dbReference type="NCBI Taxonomy" id="10195"/>
    <lineage>
        <taxon>Eukaryota</taxon>
        <taxon>Metazoa</taxon>
        <taxon>Spiralia</taxon>
        <taxon>Gnathifera</taxon>
        <taxon>Rotifera</taxon>
        <taxon>Eurotatoria</taxon>
        <taxon>Monogononta</taxon>
        <taxon>Pseudotrocha</taxon>
        <taxon>Ploima</taxon>
        <taxon>Brachionidae</taxon>
        <taxon>Brachionus</taxon>
    </lineage>
</organism>
<evidence type="ECO:0000256" key="2">
    <source>
        <dbReference type="ARBA" id="ARBA00022475"/>
    </source>
</evidence>
<keyword evidence="3" id="KW-0677">Repeat</keyword>
<dbReference type="InterPro" id="IPR001478">
    <property type="entry name" value="PDZ"/>
</dbReference>
<dbReference type="Pfam" id="PF17820">
    <property type="entry name" value="PDZ_6"/>
    <property type="match status" value="1"/>
</dbReference>
<dbReference type="GO" id="GO:0016324">
    <property type="term" value="C:apical plasma membrane"/>
    <property type="evidence" value="ECO:0007669"/>
    <property type="project" value="TreeGrafter"/>
</dbReference>
<dbReference type="InterPro" id="IPR036034">
    <property type="entry name" value="PDZ_sf"/>
</dbReference>
<dbReference type="PANTHER" id="PTHR14191">
    <property type="entry name" value="PDZ DOMAIN CONTAINING PROTEIN"/>
    <property type="match status" value="1"/>
</dbReference>
<dbReference type="AlphaFoldDB" id="A0A3M7P6S0"/>
<sequence length="349" mass="39186">RIEIEPDSPSVDAGLETNQRVVAVNNKYVNEKFYTLDDVAQEIEESYYDKHYTDITVMSADLWSKLINSPIHISEIVRVSPETVEAVEKPIVETIADDQAETTKVRLIKLERTYGDKQFGFDCKTLKPEMRYVASNVQPNLPAHRAGLRNNDNILEVNGEPIHMLEHEKVIKKIKSKDDQVDLLVVSDVNEYYRIVNSTKKEEVVSAESPKSSHAEVNIDLRVPNYVRYYEVKRDPSYKGLGISLTPSGVISSIEASSPAFKAGLKKDQRFVEIDGVNVKNKTNQDISKLIQGKDSLVIGVVDVDEEVEEAEKEKEYSSASNLPSEVIIGSISSKTGKKIQDNLTLKDD</sequence>
<evidence type="ECO:0000259" key="4">
    <source>
        <dbReference type="PROSITE" id="PS50106"/>
    </source>
</evidence>
<reference evidence="5 6" key="1">
    <citation type="journal article" date="2018" name="Sci. Rep.">
        <title>Genomic signatures of local adaptation to the degree of environmental predictability in rotifers.</title>
        <authorList>
            <person name="Franch-Gras L."/>
            <person name="Hahn C."/>
            <person name="Garcia-Roger E.M."/>
            <person name="Carmona M.J."/>
            <person name="Serra M."/>
            <person name="Gomez A."/>
        </authorList>
    </citation>
    <scope>NUCLEOTIDE SEQUENCE [LARGE SCALE GENOMIC DNA]</scope>
    <source>
        <strain evidence="5">HYR1</strain>
    </source>
</reference>
<dbReference type="GO" id="GO:0072659">
    <property type="term" value="P:protein localization to plasma membrane"/>
    <property type="evidence" value="ECO:0007669"/>
    <property type="project" value="TreeGrafter"/>
</dbReference>
<dbReference type="Proteomes" id="UP000276133">
    <property type="component" value="Unassembled WGS sequence"/>
</dbReference>
<dbReference type="PANTHER" id="PTHR14191:SF3">
    <property type="entry name" value="NA(+)_H(+) EXCHANGE REGULATORY COFACTOR-LIKE PROTEIN NRFL-1"/>
    <property type="match status" value="1"/>
</dbReference>
<dbReference type="Gene3D" id="2.30.42.10">
    <property type="match status" value="2"/>
</dbReference>
<evidence type="ECO:0000313" key="5">
    <source>
        <dbReference type="EMBL" id="RMZ94649.1"/>
    </source>
</evidence>
<keyword evidence="2" id="KW-0472">Membrane</keyword>